<keyword evidence="2" id="KW-1133">Transmembrane helix</keyword>
<name>A0A8T0NG26_PANVG</name>
<reference evidence="3" key="1">
    <citation type="submission" date="2020-05" db="EMBL/GenBank/DDBJ databases">
        <title>WGS assembly of Panicum virgatum.</title>
        <authorList>
            <person name="Lovell J.T."/>
            <person name="Jenkins J."/>
            <person name="Shu S."/>
            <person name="Juenger T.E."/>
            <person name="Schmutz J."/>
        </authorList>
    </citation>
    <scope>NUCLEOTIDE SEQUENCE</scope>
    <source>
        <strain evidence="3">AP13</strain>
    </source>
</reference>
<keyword evidence="2" id="KW-0812">Transmembrane</keyword>
<accession>A0A8T0NG26</accession>
<feature type="region of interest" description="Disordered" evidence="1">
    <location>
        <begin position="316"/>
        <end position="345"/>
    </location>
</feature>
<sequence>MQKKPLSFFIFYIYVLLITFISLLPHKRRRCHQRPPGAPPRHCGGGHGMAELVAAACRPLLPPSSSLIPLPHRARPTISLLARATPHPARGRGREPRGGLGPPRLGLAPVRGARGAAPSRSGRRGRTGGEQGRRRGTPLLRPLDPRAAADLRPPPPTRARRSPKILTPPRTRARRRALQQTRPAAATPSSSRCYCPKPPRSRAPRAAMAWSSSRRLGLAPGRATPSCSRRRRRTSSAAAPSSSRCCGPEPPRPQAPRTAMDPSPALCATVDPRPPPWPQARAATDPHRRPLLLRRRHEPCTCGCEPLHRRMWPRPQELARRGRPPAAAVTRRRRGQAEAEEIGQEAGALAWSRRVLRSVLPPAAERARDGAQRGRRCRSQAPPPTREQGGCGGSLPGQGGRRVEQGPGSGREKKGGGE</sequence>
<feature type="region of interest" description="Disordered" evidence="1">
    <location>
        <begin position="362"/>
        <end position="418"/>
    </location>
</feature>
<keyword evidence="2" id="KW-0472">Membrane</keyword>
<evidence type="ECO:0000256" key="2">
    <source>
        <dbReference type="SAM" id="Phobius"/>
    </source>
</evidence>
<feature type="compositionally biased region" description="Low complexity" evidence="1">
    <location>
        <begin position="204"/>
        <end position="215"/>
    </location>
</feature>
<evidence type="ECO:0000256" key="1">
    <source>
        <dbReference type="SAM" id="MobiDB-lite"/>
    </source>
</evidence>
<dbReference type="EMBL" id="CM029053">
    <property type="protein sequence ID" value="KAG2548310.1"/>
    <property type="molecule type" value="Genomic_DNA"/>
</dbReference>
<gene>
    <name evidence="3" type="ORF">PVAP13_9KG160185</name>
</gene>
<keyword evidence="4" id="KW-1185">Reference proteome</keyword>
<feature type="compositionally biased region" description="Gly residues" evidence="1">
    <location>
        <begin position="389"/>
        <end position="400"/>
    </location>
</feature>
<comment type="caution">
    <text evidence="3">The sequence shown here is derived from an EMBL/GenBank/DDBJ whole genome shotgun (WGS) entry which is preliminary data.</text>
</comment>
<feature type="transmembrane region" description="Helical" evidence="2">
    <location>
        <begin position="6"/>
        <end position="24"/>
    </location>
</feature>
<protein>
    <submittedName>
        <fullName evidence="3">Uncharacterized protein</fullName>
    </submittedName>
</protein>
<proteinExistence type="predicted"/>
<evidence type="ECO:0000313" key="4">
    <source>
        <dbReference type="Proteomes" id="UP000823388"/>
    </source>
</evidence>
<feature type="compositionally biased region" description="Low complexity" evidence="1">
    <location>
        <begin position="102"/>
        <end position="120"/>
    </location>
</feature>
<dbReference type="AlphaFoldDB" id="A0A8T0NG26"/>
<dbReference type="Proteomes" id="UP000823388">
    <property type="component" value="Chromosome 9K"/>
</dbReference>
<feature type="compositionally biased region" description="Low complexity" evidence="1">
    <location>
        <begin position="178"/>
        <end position="188"/>
    </location>
</feature>
<organism evidence="3 4">
    <name type="scientific">Panicum virgatum</name>
    <name type="common">Blackwell switchgrass</name>
    <dbReference type="NCBI Taxonomy" id="38727"/>
    <lineage>
        <taxon>Eukaryota</taxon>
        <taxon>Viridiplantae</taxon>
        <taxon>Streptophyta</taxon>
        <taxon>Embryophyta</taxon>
        <taxon>Tracheophyta</taxon>
        <taxon>Spermatophyta</taxon>
        <taxon>Magnoliopsida</taxon>
        <taxon>Liliopsida</taxon>
        <taxon>Poales</taxon>
        <taxon>Poaceae</taxon>
        <taxon>PACMAD clade</taxon>
        <taxon>Panicoideae</taxon>
        <taxon>Panicodae</taxon>
        <taxon>Paniceae</taxon>
        <taxon>Panicinae</taxon>
        <taxon>Panicum</taxon>
        <taxon>Panicum sect. Hiantes</taxon>
    </lineage>
</organism>
<feature type="compositionally biased region" description="Low complexity" evidence="1">
    <location>
        <begin position="235"/>
        <end position="245"/>
    </location>
</feature>
<evidence type="ECO:0000313" key="3">
    <source>
        <dbReference type="EMBL" id="KAG2548310.1"/>
    </source>
</evidence>
<feature type="region of interest" description="Disordered" evidence="1">
    <location>
        <begin position="82"/>
        <end position="288"/>
    </location>
</feature>